<accession>A0ABZ1C4B4</accession>
<organism evidence="1 2">
    <name type="scientific">Actomonas aquatica</name>
    <dbReference type="NCBI Taxonomy" id="2866162"/>
    <lineage>
        <taxon>Bacteria</taxon>
        <taxon>Pseudomonadati</taxon>
        <taxon>Verrucomicrobiota</taxon>
        <taxon>Opitutia</taxon>
        <taxon>Opitutales</taxon>
        <taxon>Opitutaceae</taxon>
        <taxon>Actomonas</taxon>
    </lineage>
</organism>
<evidence type="ECO:0000313" key="2">
    <source>
        <dbReference type="Proteomes" id="UP000738431"/>
    </source>
</evidence>
<evidence type="ECO:0000313" key="1">
    <source>
        <dbReference type="EMBL" id="WRQ86562.1"/>
    </source>
</evidence>
<protein>
    <recommendedName>
        <fullName evidence="3">Hemerythrin-like domain-containing protein</fullName>
    </recommendedName>
</protein>
<name>A0ABZ1C4B4_9BACT</name>
<evidence type="ECO:0008006" key="3">
    <source>
        <dbReference type="Google" id="ProtNLM"/>
    </source>
</evidence>
<dbReference type="RefSeq" id="WP_221033023.1">
    <property type="nucleotide sequence ID" value="NZ_CP139781.1"/>
</dbReference>
<proteinExistence type="predicted"/>
<dbReference type="Proteomes" id="UP000738431">
    <property type="component" value="Chromosome"/>
</dbReference>
<keyword evidence="2" id="KW-1185">Reference proteome</keyword>
<sequence length="169" mass="19416">MMNESPSSSPALVTPAEHQPSAWLTVDLPVVARHVLVVRRRRLRAVLAVVAGGLRGRRDRLAREWWRLRREIATHLAVERAWLGRTAEMPTPTQVAMAAREHEGLLDAYTGWRARLEAEGGERWRTLRLAVRRLGRELEEQIYCEQVLLFPRLRAFRAIARDAIQEGET</sequence>
<dbReference type="EMBL" id="CP139781">
    <property type="protein sequence ID" value="WRQ86562.1"/>
    <property type="molecule type" value="Genomic_DNA"/>
</dbReference>
<reference evidence="1 2" key="1">
    <citation type="submission" date="2023-12" db="EMBL/GenBank/DDBJ databases">
        <title>Description of an unclassified Opitutus bacterium of Verrucomicrobiota.</title>
        <authorList>
            <person name="Zhang D.-F."/>
        </authorList>
    </citation>
    <scope>NUCLEOTIDE SEQUENCE [LARGE SCALE GENOMIC DNA]</scope>
    <source>
        <strain evidence="1 2">WL0086</strain>
    </source>
</reference>
<gene>
    <name evidence="1" type="ORF">K1X11_017255</name>
</gene>